<keyword evidence="2" id="KW-1133">Transmembrane helix</keyword>
<protein>
    <submittedName>
        <fullName evidence="3">Uncharacterized protein</fullName>
    </submittedName>
</protein>
<feature type="region of interest" description="Disordered" evidence="1">
    <location>
        <begin position="96"/>
        <end position="119"/>
    </location>
</feature>
<evidence type="ECO:0000313" key="3">
    <source>
        <dbReference type="EMBL" id="KAG2330113.1"/>
    </source>
</evidence>
<feature type="region of interest" description="Disordered" evidence="1">
    <location>
        <begin position="41"/>
        <end position="63"/>
    </location>
</feature>
<keyword evidence="4" id="KW-1185">Reference proteome</keyword>
<dbReference type="EMBL" id="JAAMPC010000001">
    <property type="protein sequence ID" value="KAG2330113.1"/>
    <property type="molecule type" value="Genomic_DNA"/>
</dbReference>
<organism evidence="3 4">
    <name type="scientific">Brassica carinata</name>
    <name type="common">Ethiopian mustard</name>
    <name type="synonym">Abyssinian cabbage</name>
    <dbReference type="NCBI Taxonomy" id="52824"/>
    <lineage>
        <taxon>Eukaryota</taxon>
        <taxon>Viridiplantae</taxon>
        <taxon>Streptophyta</taxon>
        <taxon>Embryophyta</taxon>
        <taxon>Tracheophyta</taxon>
        <taxon>Spermatophyta</taxon>
        <taxon>Magnoliopsida</taxon>
        <taxon>eudicotyledons</taxon>
        <taxon>Gunneridae</taxon>
        <taxon>Pentapetalae</taxon>
        <taxon>rosids</taxon>
        <taxon>malvids</taxon>
        <taxon>Brassicales</taxon>
        <taxon>Brassicaceae</taxon>
        <taxon>Brassiceae</taxon>
        <taxon>Brassica</taxon>
    </lineage>
</organism>
<evidence type="ECO:0000256" key="1">
    <source>
        <dbReference type="SAM" id="MobiDB-lite"/>
    </source>
</evidence>
<evidence type="ECO:0000256" key="2">
    <source>
        <dbReference type="SAM" id="Phobius"/>
    </source>
</evidence>
<evidence type="ECO:0000313" key="4">
    <source>
        <dbReference type="Proteomes" id="UP000886595"/>
    </source>
</evidence>
<reference evidence="3 4" key="1">
    <citation type="submission" date="2020-02" db="EMBL/GenBank/DDBJ databases">
        <authorList>
            <person name="Ma Q."/>
            <person name="Huang Y."/>
            <person name="Song X."/>
            <person name="Pei D."/>
        </authorList>
    </citation>
    <scope>NUCLEOTIDE SEQUENCE [LARGE SCALE GENOMIC DNA]</scope>
    <source>
        <strain evidence="3">Sxm20200214</strain>
        <tissue evidence="3">Leaf</tissue>
    </source>
</reference>
<keyword evidence="2" id="KW-0472">Membrane</keyword>
<feature type="compositionally biased region" description="Basic and acidic residues" evidence="1">
    <location>
        <begin position="102"/>
        <end position="119"/>
    </location>
</feature>
<gene>
    <name evidence="3" type="ORF">Bca52824_001293</name>
</gene>
<sequence>MPPQIIEPIEDIGLARVDEDMGTPLETPSDSACLDRRLSRRFAPFRSPRSKQDHPSARQFSRMRKEAYSKIYGRTPSRGSDVSSNRGLYQTCVIDPTSQDGIEPKRDRNDRRGPWTDARSHLRRCRAQVGAAGARSFLGLVPAPGWCRRRQASPLPAGVRRARPVPRQASLVPAVRRASSCSRDVRAPGRKPGARASPLPAAPGARLVPAPGRCRWRYCVGPAASPAKFAAGARASPSPVFGNSPLPRYAGARLEPLAPASLRPGRRQYWYAPGQFASAYGRQVGAACQPAQGPAVGARPSCRLLVCSIFPRRLFGKSFEVLGGSQYGFQGTKMPPLPEIMRRQMDGRQDFAAGARWEWTSLRRAHAGRWLFGARTPGIAARWTLVGSCRAALAWRRARWTLAGSSAMLAYAGRTLDAGWLGAGRTRLAPGASLDAGWFTGGTLDAGCLAPRTCPCCVICHAGRLRRAWHLYWRVIATGRFAANSPAPGARHAGRLCRAAFAHTAHPSLFQVCFLVYGFVILVLGFRSAIKLVIVVRSLNSDRYLDMGNSQAGTPPRVLEPVHQAAVKLFASAPTTLLLLIKLVQSLHHGISFSVLWEPSETKLPVTSLNSVVSLLITPSHHASATASNREVSSFVSTELLFHRHESNSSPSLHLETSFSGGEIKLSDRNSGLSTVAHSRTSSIHVANQSQAPLVVSYHGIRPCSLSKLPISLGHLQAAAIVVKLRRQSGKKRSREIQWRLLLIFKTGP</sequence>
<feature type="region of interest" description="Disordered" evidence="1">
    <location>
        <begin position="170"/>
        <end position="200"/>
    </location>
</feature>
<feature type="transmembrane region" description="Helical" evidence="2">
    <location>
        <begin position="514"/>
        <end position="534"/>
    </location>
</feature>
<dbReference type="AlphaFoldDB" id="A0A8X8BD77"/>
<comment type="caution">
    <text evidence="3">The sequence shown here is derived from an EMBL/GenBank/DDBJ whole genome shotgun (WGS) entry which is preliminary data.</text>
</comment>
<keyword evidence="2" id="KW-0812">Transmembrane</keyword>
<accession>A0A8X8BD77</accession>
<dbReference type="Proteomes" id="UP000886595">
    <property type="component" value="Unassembled WGS sequence"/>
</dbReference>
<name>A0A8X8BD77_BRACI</name>
<proteinExistence type="predicted"/>